<evidence type="ECO:0000313" key="2">
    <source>
        <dbReference type="EMBL" id="GIH68011.1"/>
    </source>
</evidence>
<organism evidence="2 3">
    <name type="scientific">Sphaerimonospora thailandensis</name>
    <dbReference type="NCBI Taxonomy" id="795644"/>
    <lineage>
        <taxon>Bacteria</taxon>
        <taxon>Bacillati</taxon>
        <taxon>Actinomycetota</taxon>
        <taxon>Actinomycetes</taxon>
        <taxon>Streptosporangiales</taxon>
        <taxon>Streptosporangiaceae</taxon>
        <taxon>Sphaerimonospora</taxon>
    </lineage>
</organism>
<protein>
    <recommendedName>
        <fullName evidence="1">PLD phosphodiesterase domain-containing protein</fullName>
    </recommendedName>
</protein>
<name>A0A8J3VXK9_9ACTN</name>
<dbReference type="GO" id="GO:0006793">
    <property type="term" value="P:phosphorus metabolic process"/>
    <property type="evidence" value="ECO:0007669"/>
    <property type="project" value="UniProtKB-ARBA"/>
</dbReference>
<keyword evidence="3" id="KW-1185">Reference proteome</keyword>
<dbReference type="PROSITE" id="PS50035">
    <property type="entry name" value="PLD"/>
    <property type="match status" value="1"/>
</dbReference>
<proteinExistence type="predicted"/>
<evidence type="ECO:0000259" key="1">
    <source>
        <dbReference type="PROSITE" id="PS50035"/>
    </source>
</evidence>
<dbReference type="Pfam" id="PF13091">
    <property type="entry name" value="PLDc_2"/>
    <property type="match status" value="1"/>
</dbReference>
<dbReference type="InterPro" id="IPR001736">
    <property type="entry name" value="PLipase_D/transphosphatidylase"/>
</dbReference>
<dbReference type="InterPro" id="IPR025202">
    <property type="entry name" value="PLD-like_dom"/>
</dbReference>
<evidence type="ECO:0000313" key="3">
    <source>
        <dbReference type="Proteomes" id="UP000610966"/>
    </source>
</evidence>
<dbReference type="EMBL" id="BOOG01000004">
    <property type="protein sequence ID" value="GIH68011.1"/>
    <property type="molecule type" value="Genomic_DNA"/>
</dbReference>
<dbReference type="SUPFAM" id="SSF56024">
    <property type="entry name" value="Phospholipase D/nuclease"/>
    <property type="match status" value="1"/>
</dbReference>
<reference evidence="2" key="1">
    <citation type="submission" date="2021-01" db="EMBL/GenBank/DDBJ databases">
        <title>Whole genome shotgun sequence of Sphaerimonospora thailandensis NBRC 107569.</title>
        <authorList>
            <person name="Komaki H."/>
            <person name="Tamura T."/>
        </authorList>
    </citation>
    <scope>NUCLEOTIDE SEQUENCE</scope>
    <source>
        <strain evidence="2">NBRC 107569</strain>
    </source>
</reference>
<dbReference type="InterPro" id="IPR047955">
    <property type="entry name" value="DrmC-like"/>
</dbReference>
<accession>A0A8J3VXK9</accession>
<dbReference type="CDD" id="cd09132">
    <property type="entry name" value="PLDc_unchar4"/>
    <property type="match status" value="1"/>
</dbReference>
<feature type="domain" description="PLD phosphodiesterase" evidence="1">
    <location>
        <begin position="210"/>
        <end position="237"/>
    </location>
</feature>
<dbReference type="Gene3D" id="3.30.870.10">
    <property type="entry name" value="Endonuclease Chain A"/>
    <property type="match status" value="1"/>
</dbReference>
<dbReference type="NCBIfam" id="NF038319">
    <property type="entry name" value="DISARM_DrmC_I"/>
    <property type="match status" value="1"/>
</dbReference>
<dbReference type="AlphaFoldDB" id="A0A8J3VXK9"/>
<dbReference type="Proteomes" id="UP000610966">
    <property type="component" value="Unassembled WGS sequence"/>
</dbReference>
<dbReference type="GO" id="GO:0003824">
    <property type="term" value="F:catalytic activity"/>
    <property type="evidence" value="ECO:0007669"/>
    <property type="project" value="InterPro"/>
</dbReference>
<sequence>MTSRQRFERAALERAALEQTAFERTAFERAVAQAAAQLGPSRVRALAQRIGDGWPRSAIPGAVPVPGFAEAAHAVLEAQDAERVPDAEAVAYLRGVADGHAQHAREVRVESVWSGPSTHAVPVRTTGQVLVDLVSEAAHELVLMTYSARPYGPLLEALGAAVERGVAAMAVVETLQGAGSALAGAEPAAAFTSVSGLELWHWPIGKRTEQHAKMHAKLAVADRRVLLVSSANLTQSGVAGNIEAGLLIHGGTAPQRAAEHIAELRAKGLLERLR</sequence>
<comment type="caution">
    <text evidence="2">The sequence shown here is derived from an EMBL/GenBank/DDBJ whole genome shotgun (WGS) entry which is preliminary data.</text>
</comment>
<gene>
    <name evidence="2" type="ORF">Mth01_02640</name>
</gene>
<dbReference type="RefSeq" id="WP_204009946.1">
    <property type="nucleotide sequence ID" value="NZ_BOOG01000004.1"/>
</dbReference>